<dbReference type="InterPro" id="IPR008334">
    <property type="entry name" value="5'-Nucleotdase_C"/>
</dbReference>
<proteinExistence type="inferred from homology"/>
<gene>
    <name evidence="4" type="ORF">SAMN05660462_00611</name>
</gene>
<evidence type="ECO:0000313" key="4">
    <source>
        <dbReference type="EMBL" id="SDY67004.1"/>
    </source>
</evidence>
<dbReference type="InterPro" id="IPR036907">
    <property type="entry name" value="5'-Nucleotdase_C_sf"/>
</dbReference>
<dbReference type="PRINTS" id="PR01607">
    <property type="entry name" value="APYRASEFAMLY"/>
</dbReference>
<keyword evidence="2" id="KW-0378">Hydrolase</keyword>
<evidence type="ECO:0000259" key="3">
    <source>
        <dbReference type="PROSITE" id="PS51782"/>
    </source>
</evidence>
<dbReference type="PANTHER" id="PTHR11575:SF6">
    <property type="entry name" value="2',3'-CYCLIC-NUCLEOTIDE 2'-PHOSPHODIESTERASE_3'-NUCLEOTIDASE"/>
    <property type="match status" value="1"/>
</dbReference>
<dbReference type="InterPro" id="IPR006146">
    <property type="entry name" value="5'-Nucleotdase_CS"/>
</dbReference>
<dbReference type="InterPro" id="IPR036779">
    <property type="entry name" value="LysM_dom_sf"/>
</dbReference>
<dbReference type="InterPro" id="IPR004843">
    <property type="entry name" value="Calcineurin-like_PHP"/>
</dbReference>
<dbReference type="GO" id="GO:0000166">
    <property type="term" value="F:nucleotide binding"/>
    <property type="evidence" value="ECO:0007669"/>
    <property type="project" value="UniProtKB-KW"/>
</dbReference>
<dbReference type="Gene3D" id="3.60.21.10">
    <property type="match status" value="1"/>
</dbReference>
<keyword evidence="1 2" id="KW-0732">Signal</keyword>
<dbReference type="AlphaFoldDB" id="A0A1H3LSK9"/>
<evidence type="ECO:0000256" key="1">
    <source>
        <dbReference type="ARBA" id="ARBA00022729"/>
    </source>
</evidence>
<feature type="signal peptide" evidence="2">
    <location>
        <begin position="1"/>
        <end position="30"/>
    </location>
</feature>
<dbReference type="Pfam" id="PF01476">
    <property type="entry name" value="LysM"/>
    <property type="match status" value="1"/>
</dbReference>
<evidence type="ECO:0000313" key="5">
    <source>
        <dbReference type="Proteomes" id="UP000198625"/>
    </source>
</evidence>
<keyword evidence="5" id="KW-1185">Reference proteome</keyword>
<comment type="similarity">
    <text evidence="2">Belongs to the 5'-nucleotidase family.</text>
</comment>
<keyword evidence="2" id="KW-0547">Nucleotide-binding</keyword>
<accession>A0A1H3LSK9</accession>
<evidence type="ECO:0000256" key="2">
    <source>
        <dbReference type="RuleBase" id="RU362119"/>
    </source>
</evidence>
<dbReference type="EMBL" id="FNQE01000004">
    <property type="protein sequence ID" value="SDY67004.1"/>
    <property type="molecule type" value="Genomic_DNA"/>
</dbReference>
<dbReference type="Pfam" id="PF00149">
    <property type="entry name" value="Metallophos"/>
    <property type="match status" value="1"/>
</dbReference>
<dbReference type="InterPro" id="IPR029052">
    <property type="entry name" value="Metallo-depent_PP-like"/>
</dbReference>
<dbReference type="OrthoDB" id="9800780at2"/>
<feature type="domain" description="LysM" evidence="3">
    <location>
        <begin position="630"/>
        <end position="674"/>
    </location>
</feature>
<dbReference type="STRING" id="415015.SAMN05660462_00611"/>
<dbReference type="InterPro" id="IPR006179">
    <property type="entry name" value="5_nucleotidase/apyrase"/>
</dbReference>
<dbReference type="GO" id="GO:0016788">
    <property type="term" value="F:hydrolase activity, acting on ester bonds"/>
    <property type="evidence" value="ECO:0007669"/>
    <property type="project" value="InterPro"/>
</dbReference>
<dbReference type="CDD" id="cd00118">
    <property type="entry name" value="LysM"/>
    <property type="match status" value="1"/>
</dbReference>
<reference evidence="4 5" key="1">
    <citation type="submission" date="2016-10" db="EMBL/GenBank/DDBJ databases">
        <authorList>
            <person name="de Groot N.N."/>
        </authorList>
    </citation>
    <scope>NUCLEOTIDE SEQUENCE [LARGE SCALE GENOMIC DNA]</scope>
    <source>
        <strain evidence="4 5">DSM 21650</strain>
    </source>
</reference>
<dbReference type="SUPFAM" id="SSF55816">
    <property type="entry name" value="5'-nucleotidase (syn. UDP-sugar hydrolase), C-terminal domain"/>
    <property type="match status" value="1"/>
</dbReference>
<feature type="chain" id="PRO_5011331911" evidence="2">
    <location>
        <begin position="31"/>
        <end position="675"/>
    </location>
</feature>
<protein>
    <submittedName>
        <fullName evidence="4">2',3'-cyclic-nucleotide 2'-phosphodiesterase / 3'-nucleotidase</fullName>
    </submittedName>
</protein>
<dbReference type="GO" id="GO:0009166">
    <property type="term" value="P:nucleotide catabolic process"/>
    <property type="evidence" value="ECO:0007669"/>
    <property type="project" value="InterPro"/>
</dbReference>
<name>A0A1H3LSK9_9FIRM</name>
<dbReference type="SUPFAM" id="SSF54106">
    <property type="entry name" value="LysM domain"/>
    <property type="match status" value="1"/>
</dbReference>
<dbReference type="Gene3D" id="3.10.350.10">
    <property type="entry name" value="LysM domain"/>
    <property type="match status" value="1"/>
</dbReference>
<sequence>MKFKTKKILSLIVTLSLLLGIFVVPAMANAEDTVKITILGTTDVHGNIYNWSYEDAKANESVGLAKVFTVVQKVREENPNTILLDNGDTIQGTVLTDDLYNVNLDEPNPVIAAMNFMGYDAMTLGNHEFNFGLDLVNKIIEEAEFPMLSANTYKRADDTHYVKPYIVKEIAGVKVGILGLTTPSIPRWDGAKVDSLYFTHMAEEAEKQIKLLKETEKVDIIIATAHSGLESRHEEDGGDAVKLVIERNPEIEAMLIGHDHESIARMEGNVAIGAARDQGRQVVRIDLTLQKDGEGWKVIEKTPSLIEVVEFEASEELKEHTKVYHEATLEFLKETLGVATDDFHPASEVKGIPEAQVRDTAVIDLINTVQLKYTGADIAAAALFKNDSNIRKGNISFNNIFDIYKYPNTLVGVEVTGKELKAYMEWSAAYYNTYKPGDVTISFNPNIRGYNYDMFAGVEYKVDISKPVGERIVDLVFKGNPVKEDDVFKLAINNYRYSGMKDMGIINGEAYLETDPISLRSYIADYIKEQGTISPEVDNNWSVVGADLNHPLRDYIIEQVNKGEIQVPVSQDGRTPNVKALNVYELAAEGKIPAELAKEHGLLPTEEPAPEPIPAPAPVEEPKVEVPAGQKYTVKAGDVLWKIAEQFGLAWEKLAEFNSLKNPHLIFPGQEILIP</sequence>
<dbReference type="Proteomes" id="UP000198625">
    <property type="component" value="Unassembled WGS sequence"/>
</dbReference>
<dbReference type="SUPFAM" id="SSF56300">
    <property type="entry name" value="Metallo-dependent phosphatases"/>
    <property type="match status" value="1"/>
</dbReference>
<dbReference type="RefSeq" id="WP_091727036.1">
    <property type="nucleotide sequence ID" value="NZ_FNQE01000004.1"/>
</dbReference>
<dbReference type="GO" id="GO:0046872">
    <property type="term" value="F:metal ion binding"/>
    <property type="evidence" value="ECO:0007669"/>
    <property type="project" value="InterPro"/>
</dbReference>
<dbReference type="Gene3D" id="3.90.780.10">
    <property type="entry name" value="5'-Nucleotidase, C-terminal domain"/>
    <property type="match status" value="1"/>
</dbReference>
<dbReference type="InterPro" id="IPR018392">
    <property type="entry name" value="LysM"/>
</dbReference>
<dbReference type="PROSITE" id="PS00786">
    <property type="entry name" value="5_NUCLEOTIDASE_2"/>
    <property type="match status" value="1"/>
</dbReference>
<dbReference type="GO" id="GO:0030288">
    <property type="term" value="C:outer membrane-bounded periplasmic space"/>
    <property type="evidence" value="ECO:0007669"/>
    <property type="project" value="TreeGrafter"/>
</dbReference>
<organism evidence="4 5">
    <name type="scientific">Proteiniborus ethanoligenes</name>
    <dbReference type="NCBI Taxonomy" id="415015"/>
    <lineage>
        <taxon>Bacteria</taxon>
        <taxon>Bacillati</taxon>
        <taxon>Bacillota</taxon>
        <taxon>Clostridia</taxon>
        <taxon>Eubacteriales</taxon>
        <taxon>Proteiniborus</taxon>
    </lineage>
</organism>
<dbReference type="Pfam" id="PF02872">
    <property type="entry name" value="5_nucleotid_C"/>
    <property type="match status" value="1"/>
</dbReference>
<dbReference type="PROSITE" id="PS51782">
    <property type="entry name" value="LYSM"/>
    <property type="match status" value="1"/>
</dbReference>
<dbReference type="SMART" id="SM00257">
    <property type="entry name" value="LysM"/>
    <property type="match status" value="1"/>
</dbReference>
<dbReference type="PANTHER" id="PTHR11575">
    <property type="entry name" value="5'-NUCLEOTIDASE-RELATED"/>
    <property type="match status" value="1"/>
</dbReference>